<dbReference type="EMBL" id="UOFA01000304">
    <property type="protein sequence ID" value="VAW46791.1"/>
    <property type="molecule type" value="Genomic_DNA"/>
</dbReference>
<dbReference type="AlphaFoldDB" id="A0A3B0VUV5"/>
<name>A0A3B0VUV5_9ZZZZ</name>
<accession>A0A3B0VUV5</accession>
<organism evidence="1">
    <name type="scientific">hydrothermal vent metagenome</name>
    <dbReference type="NCBI Taxonomy" id="652676"/>
    <lineage>
        <taxon>unclassified sequences</taxon>
        <taxon>metagenomes</taxon>
        <taxon>ecological metagenomes</taxon>
    </lineage>
</organism>
<protein>
    <submittedName>
        <fullName evidence="1">Uncharacterized protein</fullName>
    </submittedName>
</protein>
<gene>
    <name evidence="1" type="ORF">MNBD_GAMMA02-1486</name>
</gene>
<evidence type="ECO:0000313" key="1">
    <source>
        <dbReference type="EMBL" id="VAW46791.1"/>
    </source>
</evidence>
<reference evidence="1" key="1">
    <citation type="submission" date="2018-06" db="EMBL/GenBank/DDBJ databases">
        <authorList>
            <person name="Zhirakovskaya E."/>
        </authorList>
    </citation>
    <scope>NUCLEOTIDE SEQUENCE</scope>
</reference>
<proteinExistence type="predicted"/>
<sequence>MNKNIYLVIVLLTSLTAYGKELVDLKPVPLLEFMQDDLIQSYPINILVPTEYKAFEFEADEPGKYYWMRPKDAIKAIKSDELPTKKGFMYGKITMNVDYDANKDLFIGVEDAETQKHMETYFDEFSMQRALVNGYPVLLIKMMHKEVEKPTYLMYIATKISTNVLVITYIPPKYSVKKGDYVWGKQLALFKQSKTQASEH</sequence>